<proteinExistence type="predicted"/>
<comment type="caution">
    <text evidence="1">The sequence shown here is derived from an EMBL/GenBank/DDBJ whole genome shotgun (WGS) entry which is preliminary data.</text>
</comment>
<evidence type="ECO:0000313" key="2">
    <source>
        <dbReference type="Proteomes" id="UP000326169"/>
    </source>
</evidence>
<sequence>MIERWWRWVDRGGAGLLILLLGNVVDCGTRPYRISEMWLTTSQNPSHVGWVKRSETQHDGEMVALGFVPPPNLLPKTPAM</sequence>
<accession>A0A5M3TCV9</accession>
<keyword evidence="2" id="KW-1185">Reference proteome</keyword>
<dbReference type="EMBL" id="BIMW01000177">
    <property type="protein sequence ID" value="GCE96285.1"/>
    <property type="molecule type" value="Genomic_DNA"/>
</dbReference>
<gene>
    <name evidence="1" type="ORF">NIES46_43540</name>
</gene>
<protein>
    <recommendedName>
        <fullName evidence="3">Secreted protein</fullName>
    </recommendedName>
</protein>
<evidence type="ECO:0000313" key="1">
    <source>
        <dbReference type="EMBL" id="GCE96285.1"/>
    </source>
</evidence>
<reference evidence="1 2" key="1">
    <citation type="journal article" date="2019" name="J Genomics">
        <title>The Draft Genome of a Hydrogen-producing Cyanobacterium, Arthrospira platensis NIES-46.</title>
        <authorList>
            <person name="Suzuki S."/>
            <person name="Yamaguchi H."/>
            <person name="Kawachi M."/>
        </authorList>
    </citation>
    <scope>NUCLEOTIDE SEQUENCE [LARGE SCALE GENOMIC DNA]</scope>
    <source>
        <strain evidence="1 2">NIES-46</strain>
    </source>
</reference>
<dbReference type="GeneID" id="301685857"/>
<dbReference type="RefSeq" id="WP_014275890.1">
    <property type="nucleotide sequence ID" value="NZ_BIMW01000177.1"/>
</dbReference>
<evidence type="ECO:0008006" key="3">
    <source>
        <dbReference type="Google" id="ProtNLM"/>
    </source>
</evidence>
<organism evidence="1 2">
    <name type="scientific">Limnospira platensis NIES-46</name>
    <dbReference type="NCBI Taxonomy" id="1236695"/>
    <lineage>
        <taxon>Bacteria</taxon>
        <taxon>Bacillati</taxon>
        <taxon>Cyanobacteriota</taxon>
        <taxon>Cyanophyceae</taxon>
        <taxon>Oscillatoriophycideae</taxon>
        <taxon>Oscillatoriales</taxon>
        <taxon>Sirenicapillariaceae</taxon>
        <taxon>Limnospira</taxon>
    </lineage>
</organism>
<dbReference type="Proteomes" id="UP000326169">
    <property type="component" value="Unassembled WGS sequence"/>
</dbReference>
<name>A0A5M3TCV9_LIMPL</name>